<feature type="compositionally biased region" description="Acidic residues" evidence="3">
    <location>
        <begin position="82"/>
        <end position="99"/>
    </location>
</feature>
<feature type="compositionally biased region" description="Polar residues" evidence="3">
    <location>
        <begin position="37"/>
        <end position="51"/>
    </location>
</feature>
<dbReference type="Gene3D" id="1.10.1820.10">
    <property type="entry name" value="protein kinase ck2 holoenzyme, chain C, domain 1"/>
    <property type="match status" value="1"/>
</dbReference>
<dbReference type="InterPro" id="IPR035991">
    <property type="entry name" value="Casein_kinase_II_beta-like"/>
</dbReference>
<dbReference type="PANTHER" id="PTHR11740:SF0">
    <property type="entry name" value="CASEIN KINASE II SUBUNIT BETA"/>
    <property type="match status" value="1"/>
</dbReference>
<feature type="region of interest" description="Disordered" evidence="3">
    <location>
        <begin position="32"/>
        <end position="99"/>
    </location>
</feature>
<reference evidence="4" key="1">
    <citation type="submission" date="2022-04" db="EMBL/GenBank/DDBJ databases">
        <title>Carnegiea gigantea Genome sequencing and assembly v2.</title>
        <authorList>
            <person name="Copetti D."/>
            <person name="Sanderson M.J."/>
            <person name="Burquez A."/>
            <person name="Wojciechowski M.F."/>
        </authorList>
    </citation>
    <scope>NUCLEOTIDE SEQUENCE</scope>
    <source>
        <strain evidence="4">SGP5-SGP5p</strain>
        <tissue evidence="4">Aerial part</tissue>
    </source>
</reference>
<comment type="subunit">
    <text evidence="2">Tetramer of two alpha and two beta subunits.</text>
</comment>
<proteinExistence type="inferred from homology"/>
<dbReference type="Pfam" id="PF01214">
    <property type="entry name" value="CK_II_beta"/>
    <property type="match status" value="1"/>
</dbReference>
<comment type="similarity">
    <text evidence="1 2">Belongs to the casein kinase 2 subunit beta family.</text>
</comment>
<dbReference type="EMBL" id="JAKOGI010000252">
    <property type="protein sequence ID" value="KAJ8438504.1"/>
    <property type="molecule type" value="Genomic_DNA"/>
</dbReference>
<evidence type="ECO:0000256" key="3">
    <source>
        <dbReference type="SAM" id="MobiDB-lite"/>
    </source>
</evidence>
<evidence type="ECO:0000256" key="2">
    <source>
        <dbReference type="RuleBase" id="RU361268"/>
    </source>
</evidence>
<gene>
    <name evidence="4" type="ORF">Cgig2_008991</name>
</gene>
<keyword evidence="5" id="KW-1185">Reference proteome</keyword>
<dbReference type="FunFam" id="1.10.1820.10:FF:000002">
    <property type="entry name" value="Casein kinase II subunit beta"/>
    <property type="match status" value="1"/>
</dbReference>
<name>A0A9Q1K8R5_9CARY</name>
<organism evidence="4 5">
    <name type="scientific">Carnegiea gigantea</name>
    <dbReference type="NCBI Taxonomy" id="171969"/>
    <lineage>
        <taxon>Eukaryota</taxon>
        <taxon>Viridiplantae</taxon>
        <taxon>Streptophyta</taxon>
        <taxon>Embryophyta</taxon>
        <taxon>Tracheophyta</taxon>
        <taxon>Spermatophyta</taxon>
        <taxon>Magnoliopsida</taxon>
        <taxon>eudicotyledons</taxon>
        <taxon>Gunneridae</taxon>
        <taxon>Pentapetalae</taxon>
        <taxon>Caryophyllales</taxon>
        <taxon>Cactineae</taxon>
        <taxon>Cactaceae</taxon>
        <taxon>Cactoideae</taxon>
        <taxon>Echinocereeae</taxon>
        <taxon>Carnegiea</taxon>
    </lineage>
</organism>
<dbReference type="InterPro" id="IPR000704">
    <property type="entry name" value="Casein_kinase_II_reg-sub"/>
</dbReference>
<dbReference type="Proteomes" id="UP001153076">
    <property type="component" value="Unassembled WGS sequence"/>
</dbReference>
<dbReference type="FunFam" id="2.20.25.20:FF:000011">
    <property type="entry name" value="Casein kinase II subunit beta"/>
    <property type="match status" value="1"/>
</dbReference>
<accession>A0A9Q1K8R5</accession>
<dbReference type="GO" id="GO:0019887">
    <property type="term" value="F:protein kinase regulator activity"/>
    <property type="evidence" value="ECO:0007669"/>
    <property type="project" value="InterPro"/>
</dbReference>
<dbReference type="OrthoDB" id="3971593at2759"/>
<comment type="function">
    <text evidence="2">Plays a complex role in regulating the basal catalytic activity of the alpha subunit.</text>
</comment>
<evidence type="ECO:0000313" key="4">
    <source>
        <dbReference type="EMBL" id="KAJ8438504.1"/>
    </source>
</evidence>
<dbReference type="PROSITE" id="PS01101">
    <property type="entry name" value="CK2_BETA"/>
    <property type="match status" value="1"/>
</dbReference>
<evidence type="ECO:0000256" key="1">
    <source>
        <dbReference type="ARBA" id="ARBA00006941"/>
    </source>
</evidence>
<dbReference type="PANTHER" id="PTHR11740">
    <property type="entry name" value="CASEIN KINASE II SUBUNIT BETA"/>
    <property type="match status" value="1"/>
</dbReference>
<comment type="caution">
    <text evidence="4">The sequence shown here is derived from an EMBL/GenBank/DDBJ whole genome shotgun (WGS) entry which is preliminary data.</text>
</comment>
<dbReference type="PRINTS" id="PR00472">
    <property type="entry name" value="CASNKINASEII"/>
</dbReference>
<dbReference type="SUPFAM" id="SSF57798">
    <property type="entry name" value="Casein kinase II beta subunit"/>
    <property type="match status" value="1"/>
</dbReference>
<dbReference type="SMART" id="SM01085">
    <property type="entry name" value="CK_II_beta"/>
    <property type="match status" value="1"/>
</dbReference>
<sequence length="294" mass="32638">MQKEGGGGGGGSLRSSVIGVIDRKRVNDVLDKHLERTSPSNWRGVSSNLQEKNARVSAPSTSAGKLPVDHSGGLNMAKNSSDEESETDSEESDIGGSDGEDTTWISWFCNLRGNEFFCEIDDDYIQDDFNLCGLSSQVPYFDYALDLILDVESSPGDTFTEEQNELIESAAEMLYGLIHVRYILTGKGMAAMLEKYKNYDFGRCPRVYCCGQPCLPVGQSDIPRSSTVKIYCPKCEDIYYPRSKYQGSILYLNMMAQRPPPPSAGYDGEYVEIQMYAILLMIRKGVELLNSCHN</sequence>
<dbReference type="Gene3D" id="2.20.25.20">
    <property type="match status" value="1"/>
</dbReference>
<protein>
    <recommendedName>
        <fullName evidence="2">Casein kinase II subunit beta</fullName>
        <shortName evidence="2">CK II beta</shortName>
    </recommendedName>
</protein>
<evidence type="ECO:0000313" key="5">
    <source>
        <dbReference type="Proteomes" id="UP001153076"/>
    </source>
</evidence>
<dbReference type="AlphaFoldDB" id="A0A9Q1K8R5"/>
<dbReference type="GO" id="GO:0005737">
    <property type="term" value="C:cytoplasm"/>
    <property type="evidence" value="ECO:0007669"/>
    <property type="project" value="TreeGrafter"/>
</dbReference>
<dbReference type="InterPro" id="IPR016149">
    <property type="entry name" value="Casein_kin_II_reg-sub_N"/>
</dbReference>
<dbReference type="GO" id="GO:0005956">
    <property type="term" value="C:protein kinase CK2 complex"/>
    <property type="evidence" value="ECO:0007669"/>
    <property type="project" value="UniProtKB-UniRule"/>
</dbReference>